<dbReference type="Pfam" id="PF00440">
    <property type="entry name" value="TetR_N"/>
    <property type="match status" value="1"/>
</dbReference>
<dbReference type="Gene3D" id="1.10.10.60">
    <property type="entry name" value="Homeodomain-like"/>
    <property type="match status" value="1"/>
</dbReference>
<dbReference type="PROSITE" id="PS50977">
    <property type="entry name" value="HTH_TETR_2"/>
    <property type="match status" value="1"/>
</dbReference>
<evidence type="ECO:0000256" key="1">
    <source>
        <dbReference type="ARBA" id="ARBA00023125"/>
    </source>
</evidence>
<dbReference type="PROSITE" id="PS01081">
    <property type="entry name" value="HTH_TETR_1"/>
    <property type="match status" value="1"/>
</dbReference>
<evidence type="ECO:0000259" key="3">
    <source>
        <dbReference type="PROSITE" id="PS50977"/>
    </source>
</evidence>
<dbReference type="PANTHER" id="PTHR43479:SF11">
    <property type="entry name" value="ACREF_ENVCD OPERON REPRESSOR-RELATED"/>
    <property type="match status" value="1"/>
</dbReference>
<evidence type="ECO:0000313" key="4">
    <source>
        <dbReference type="EMBL" id="PZW28022.1"/>
    </source>
</evidence>
<dbReference type="PANTHER" id="PTHR43479">
    <property type="entry name" value="ACREF/ENVCD OPERON REPRESSOR-RELATED"/>
    <property type="match status" value="1"/>
</dbReference>
<comment type="caution">
    <text evidence="4">The sequence shown here is derived from an EMBL/GenBank/DDBJ whole genome shotgun (WGS) entry which is preliminary data.</text>
</comment>
<dbReference type="InterPro" id="IPR036271">
    <property type="entry name" value="Tet_transcr_reg_TetR-rel_C_sf"/>
</dbReference>
<proteinExistence type="predicted"/>
<evidence type="ECO:0000313" key="5">
    <source>
        <dbReference type="Proteomes" id="UP000248806"/>
    </source>
</evidence>
<dbReference type="InterPro" id="IPR050624">
    <property type="entry name" value="HTH-type_Tx_Regulator"/>
</dbReference>
<keyword evidence="5" id="KW-1185">Reference proteome</keyword>
<evidence type="ECO:0000256" key="2">
    <source>
        <dbReference type="PROSITE-ProRule" id="PRU00335"/>
    </source>
</evidence>
<dbReference type="PRINTS" id="PR00455">
    <property type="entry name" value="HTHTETR"/>
</dbReference>
<dbReference type="GO" id="GO:0003677">
    <property type="term" value="F:DNA binding"/>
    <property type="evidence" value="ECO:0007669"/>
    <property type="project" value="UniProtKB-UniRule"/>
</dbReference>
<dbReference type="InterPro" id="IPR009057">
    <property type="entry name" value="Homeodomain-like_sf"/>
</dbReference>
<reference evidence="4 5" key="1">
    <citation type="submission" date="2018-06" db="EMBL/GenBank/DDBJ databases">
        <title>Genomic Encyclopedia of Archaeal and Bacterial Type Strains, Phase II (KMG-II): from individual species to whole genera.</title>
        <authorList>
            <person name="Goeker M."/>
        </authorList>
    </citation>
    <scope>NUCLEOTIDE SEQUENCE [LARGE SCALE GENOMIC DNA]</scope>
    <source>
        <strain evidence="4 5">ATCC BAA-1881</strain>
    </source>
</reference>
<keyword evidence="1 2" id="KW-0238">DNA-binding</keyword>
<feature type="DNA-binding region" description="H-T-H motif" evidence="2">
    <location>
        <begin position="23"/>
        <end position="42"/>
    </location>
</feature>
<gene>
    <name evidence="4" type="ORF">EI42_03400</name>
</gene>
<sequence length="189" mass="22002">MTIKDRIIAAFIEELHEKGMKFSMDDLAKRLGISKRTLYEHFSSKVEILETIIEQTFRETEEKTQQILNNGDLSLLEKIRGVVTTLPAHNEFYDVRVLQQLKRYFPEQWARVNSALNDDWKPLRVLIEQGMREGVIKQQNVNLVMKLFIDAANSTLDQKFYLQNNLTISEALSTIVDILLYGLVAEEKR</sequence>
<protein>
    <submittedName>
        <fullName evidence="4">TetR family transcriptional regulator</fullName>
    </submittedName>
</protein>
<dbReference type="Proteomes" id="UP000248806">
    <property type="component" value="Unassembled WGS sequence"/>
</dbReference>
<accession>A0A326U4R2</accession>
<dbReference type="InterPro" id="IPR001647">
    <property type="entry name" value="HTH_TetR"/>
</dbReference>
<organism evidence="4 5">
    <name type="scientific">Thermosporothrix hazakensis</name>
    <dbReference type="NCBI Taxonomy" id="644383"/>
    <lineage>
        <taxon>Bacteria</taxon>
        <taxon>Bacillati</taxon>
        <taxon>Chloroflexota</taxon>
        <taxon>Ktedonobacteria</taxon>
        <taxon>Ktedonobacterales</taxon>
        <taxon>Thermosporotrichaceae</taxon>
        <taxon>Thermosporothrix</taxon>
    </lineage>
</organism>
<dbReference type="InterPro" id="IPR023772">
    <property type="entry name" value="DNA-bd_HTH_TetR-type_CS"/>
</dbReference>
<dbReference type="EMBL" id="QKUF01000011">
    <property type="protein sequence ID" value="PZW28022.1"/>
    <property type="molecule type" value="Genomic_DNA"/>
</dbReference>
<name>A0A326U4R2_THEHA</name>
<dbReference type="SUPFAM" id="SSF46689">
    <property type="entry name" value="Homeodomain-like"/>
    <property type="match status" value="1"/>
</dbReference>
<dbReference type="Gene3D" id="1.10.357.10">
    <property type="entry name" value="Tetracycline Repressor, domain 2"/>
    <property type="match status" value="1"/>
</dbReference>
<dbReference type="SUPFAM" id="SSF48498">
    <property type="entry name" value="Tetracyclin repressor-like, C-terminal domain"/>
    <property type="match status" value="1"/>
</dbReference>
<dbReference type="AlphaFoldDB" id="A0A326U4R2"/>
<feature type="domain" description="HTH tetR-type" evidence="3">
    <location>
        <begin position="1"/>
        <end position="60"/>
    </location>
</feature>